<accession>A0A369JRN1</accession>
<dbReference type="AlphaFoldDB" id="A0A369JRN1"/>
<sequence length="73" mass="8363">MGMETNYAIPCIFGPLSQKPSGWSYLGRFCCWNHECDYSYLRCRDFTPKRLGLVSGLHAQVVRFGFALANFAY</sequence>
<dbReference type="EMBL" id="LUEZ02000046">
    <property type="protein sequence ID" value="RDB23870.1"/>
    <property type="molecule type" value="Genomic_DNA"/>
</dbReference>
<dbReference type="Proteomes" id="UP000076154">
    <property type="component" value="Unassembled WGS sequence"/>
</dbReference>
<evidence type="ECO:0000313" key="2">
    <source>
        <dbReference type="Proteomes" id="UP000076154"/>
    </source>
</evidence>
<keyword evidence="2" id="KW-1185">Reference proteome</keyword>
<protein>
    <submittedName>
        <fullName evidence="1">Uncharacterized protein</fullName>
    </submittedName>
</protein>
<proteinExistence type="predicted"/>
<dbReference type="InParanoid" id="A0A369JRN1"/>
<gene>
    <name evidence="1" type="ORF">Hypma_009201</name>
</gene>
<comment type="caution">
    <text evidence="1">The sequence shown here is derived from an EMBL/GenBank/DDBJ whole genome shotgun (WGS) entry which is preliminary data.</text>
</comment>
<organism evidence="1 2">
    <name type="scientific">Hypsizygus marmoreus</name>
    <name type="common">White beech mushroom</name>
    <name type="synonym">Agaricus marmoreus</name>
    <dbReference type="NCBI Taxonomy" id="39966"/>
    <lineage>
        <taxon>Eukaryota</taxon>
        <taxon>Fungi</taxon>
        <taxon>Dikarya</taxon>
        <taxon>Basidiomycota</taxon>
        <taxon>Agaricomycotina</taxon>
        <taxon>Agaricomycetes</taxon>
        <taxon>Agaricomycetidae</taxon>
        <taxon>Agaricales</taxon>
        <taxon>Tricholomatineae</taxon>
        <taxon>Lyophyllaceae</taxon>
        <taxon>Hypsizygus</taxon>
    </lineage>
</organism>
<evidence type="ECO:0000313" key="1">
    <source>
        <dbReference type="EMBL" id="RDB23870.1"/>
    </source>
</evidence>
<reference evidence="1" key="1">
    <citation type="submission" date="2018-04" db="EMBL/GenBank/DDBJ databases">
        <title>Whole genome sequencing of Hypsizygus marmoreus.</title>
        <authorList>
            <person name="Choi I.-G."/>
            <person name="Min B."/>
            <person name="Kim J.-G."/>
            <person name="Kim S."/>
            <person name="Oh Y.-L."/>
            <person name="Kong W.-S."/>
            <person name="Park H."/>
            <person name="Jeong J."/>
            <person name="Song E.-S."/>
        </authorList>
    </citation>
    <scope>NUCLEOTIDE SEQUENCE [LARGE SCALE GENOMIC DNA]</scope>
    <source>
        <strain evidence="1">51987-8</strain>
    </source>
</reference>
<name>A0A369JRN1_HYPMA</name>